<keyword evidence="4" id="KW-1185">Reference proteome</keyword>
<sequence>MYQPILQNQQNQELIIGAPEIPISIEYMAQQPQCQPLIQLKDRRKFLVLLMLTCFCQTGLELAISLISAYSINIQDLKLSFAIPIHQSKKFCQFFYIQQQLLHLYVFLEQDYFTIQF</sequence>
<evidence type="ECO:0000313" key="3">
    <source>
        <dbReference type="EMBL" id="CAD8100233.1"/>
    </source>
</evidence>
<dbReference type="Proteomes" id="UP000688137">
    <property type="component" value="Unassembled WGS sequence"/>
</dbReference>
<name>A0A8S1PBY7_PARPR</name>
<dbReference type="EMBL" id="CAJJDM010000115">
    <property type="protein sequence ID" value="CAD8100233.1"/>
    <property type="molecule type" value="Genomic_DNA"/>
</dbReference>
<protein>
    <recommendedName>
        <fullName evidence="5">Transmembrane protein</fullName>
    </recommendedName>
</protein>
<evidence type="ECO:0000256" key="1">
    <source>
        <dbReference type="SAM" id="Phobius"/>
    </source>
</evidence>
<reference evidence="3" key="1">
    <citation type="submission" date="2021-01" db="EMBL/GenBank/DDBJ databases">
        <authorList>
            <consortium name="Genoscope - CEA"/>
            <person name="William W."/>
        </authorList>
    </citation>
    <scope>NUCLEOTIDE SEQUENCE</scope>
</reference>
<evidence type="ECO:0008006" key="5">
    <source>
        <dbReference type="Google" id="ProtNLM"/>
    </source>
</evidence>
<proteinExistence type="predicted"/>
<dbReference type="AlphaFoldDB" id="A0A8S1PBY7"/>
<evidence type="ECO:0000313" key="2">
    <source>
        <dbReference type="EMBL" id="CAD8076629.1"/>
    </source>
</evidence>
<evidence type="ECO:0000313" key="4">
    <source>
        <dbReference type="Proteomes" id="UP000688137"/>
    </source>
</evidence>
<accession>A0A8S1PBY7</accession>
<keyword evidence="1" id="KW-0812">Transmembrane</keyword>
<keyword evidence="1" id="KW-0472">Membrane</keyword>
<feature type="transmembrane region" description="Helical" evidence="1">
    <location>
        <begin position="46"/>
        <end position="70"/>
    </location>
</feature>
<organism evidence="3 4">
    <name type="scientific">Paramecium primaurelia</name>
    <dbReference type="NCBI Taxonomy" id="5886"/>
    <lineage>
        <taxon>Eukaryota</taxon>
        <taxon>Sar</taxon>
        <taxon>Alveolata</taxon>
        <taxon>Ciliophora</taxon>
        <taxon>Intramacronucleata</taxon>
        <taxon>Oligohymenophorea</taxon>
        <taxon>Peniculida</taxon>
        <taxon>Parameciidae</taxon>
        <taxon>Paramecium</taxon>
    </lineage>
</organism>
<keyword evidence="1" id="KW-1133">Transmembrane helix</keyword>
<dbReference type="OMA" id="KEVXFNI"/>
<comment type="caution">
    <text evidence="3">The sequence shown here is derived from an EMBL/GenBank/DDBJ whole genome shotgun (WGS) entry which is preliminary data.</text>
</comment>
<dbReference type="EMBL" id="CAJJDM010000057">
    <property type="protein sequence ID" value="CAD8076629.1"/>
    <property type="molecule type" value="Genomic_DNA"/>
</dbReference>
<gene>
    <name evidence="2" type="ORF">PPRIM_AZ9-3.1.T0560245</name>
    <name evidence="3" type="ORF">PPRIM_AZ9-3.1.T1120004</name>
</gene>